<feature type="compositionally biased region" description="Acidic residues" evidence="1">
    <location>
        <begin position="117"/>
        <end position="135"/>
    </location>
</feature>
<sequence length="461" mass="52206">MRVLVLLSLLGLALSAPLLEENEAEKKPIVKRSEEGIGFGNQQNLPKIKKKSDPAMLADNVGSVLAETPKELTPEDHDEDDAVMQEPDSGNSADSAAKVEEELNTIIKEEQMAQQVAEDEAGETLPGGDEEPETPIEEHSVSTEGSNGGADTEENTVEVVNPEDVAAAVAAAEEPQQELLLQNNGISPENNEAIKELMQENMVNSEPVDDGDNAQEQFAEVVDAPDGPDGPERQDNGAEQSLEMLENPLEAYRMYRNYQNFLSTYPNNYADAYRNYQNGRRRRASSTLMSRLRNREIKRNHRIKRELPYGDSSLFPYFYPEQEQEQEQEDAMYRVLPEQEILGNEPYTLFPEEALEEELAAEEGLPYADEDEEEYGTPVLYDGKMGYFLPSKRQDMLSFVPGNKRESYFFPFSKEPETHYKAFVPEKRSYLESYGDLVRLARALAMEPQDREQYLQGYEWE</sequence>
<evidence type="ECO:0000256" key="2">
    <source>
        <dbReference type="SAM" id="SignalP"/>
    </source>
</evidence>
<gene>
    <name evidence="3" type="ORF">KP79_PYT07130</name>
</gene>
<dbReference type="AlphaFoldDB" id="A0A210QEE1"/>
<evidence type="ECO:0000313" key="3">
    <source>
        <dbReference type="EMBL" id="OWF47120.1"/>
    </source>
</evidence>
<feature type="chain" id="PRO_5011990207" evidence="2">
    <location>
        <begin position="16"/>
        <end position="461"/>
    </location>
</feature>
<keyword evidence="2" id="KW-0732">Signal</keyword>
<evidence type="ECO:0000256" key="1">
    <source>
        <dbReference type="SAM" id="MobiDB-lite"/>
    </source>
</evidence>
<protein>
    <submittedName>
        <fullName evidence="3">Uncharacterized protein</fullName>
    </submittedName>
</protein>
<organism evidence="3 4">
    <name type="scientific">Mizuhopecten yessoensis</name>
    <name type="common">Japanese scallop</name>
    <name type="synonym">Patinopecten yessoensis</name>
    <dbReference type="NCBI Taxonomy" id="6573"/>
    <lineage>
        <taxon>Eukaryota</taxon>
        <taxon>Metazoa</taxon>
        <taxon>Spiralia</taxon>
        <taxon>Lophotrochozoa</taxon>
        <taxon>Mollusca</taxon>
        <taxon>Bivalvia</taxon>
        <taxon>Autobranchia</taxon>
        <taxon>Pteriomorphia</taxon>
        <taxon>Pectinida</taxon>
        <taxon>Pectinoidea</taxon>
        <taxon>Pectinidae</taxon>
        <taxon>Mizuhopecten</taxon>
    </lineage>
</organism>
<reference evidence="3 4" key="1">
    <citation type="journal article" date="2017" name="Nat. Ecol. Evol.">
        <title>Scallop genome provides insights into evolution of bilaterian karyotype and development.</title>
        <authorList>
            <person name="Wang S."/>
            <person name="Zhang J."/>
            <person name="Jiao W."/>
            <person name="Li J."/>
            <person name="Xun X."/>
            <person name="Sun Y."/>
            <person name="Guo X."/>
            <person name="Huan P."/>
            <person name="Dong B."/>
            <person name="Zhang L."/>
            <person name="Hu X."/>
            <person name="Sun X."/>
            <person name="Wang J."/>
            <person name="Zhao C."/>
            <person name="Wang Y."/>
            <person name="Wang D."/>
            <person name="Huang X."/>
            <person name="Wang R."/>
            <person name="Lv J."/>
            <person name="Li Y."/>
            <person name="Zhang Z."/>
            <person name="Liu B."/>
            <person name="Lu W."/>
            <person name="Hui Y."/>
            <person name="Liang J."/>
            <person name="Zhou Z."/>
            <person name="Hou R."/>
            <person name="Li X."/>
            <person name="Liu Y."/>
            <person name="Li H."/>
            <person name="Ning X."/>
            <person name="Lin Y."/>
            <person name="Zhao L."/>
            <person name="Xing Q."/>
            <person name="Dou J."/>
            <person name="Li Y."/>
            <person name="Mao J."/>
            <person name="Guo H."/>
            <person name="Dou H."/>
            <person name="Li T."/>
            <person name="Mu C."/>
            <person name="Jiang W."/>
            <person name="Fu Q."/>
            <person name="Fu X."/>
            <person name="Miao Y."/>
            <person name="Liu J."/>
            <person name="Yu Q."/>
            <person name="Li R."/>
            <person name="Liao H."/>
            <person name="Li X."/>
            <person name="Kong Y."/>
            <person name="Jiang Z."/>
            <person name="Chourrout D."/>
            <person name="Li R."/>
            <person name="Bao Z."/>
        </authorList>
    </citation>
    <scope>NUCLEOTIDE SEQUENCE [LARGE SCALE GENOMIC DNA]</scope>
    <source>
        <strain evidence="3 4">PY_sf001</strain>
    </source>
</reference>
<proteinExistence type="predicted"/>
<keyword evidence="4" id="KW-1185">Reference proteome</keyword>
<evidence type="ECO:0000313" key="4">
    <source>
        <dbReference type="Proteomes" id="UP000242188"/>
    </source>
</evidence>
<dbReference type="EMBL" id="NEDP02004030">
    <property type="protein sequence ID" value="OWF47120.1"/>
    <property type="molecule type" value="Genomic_DNA"/>
</dbReference>
<feature type="signal peptide" evidence="2">
    <location>
        <begin position="1"/>
        <end position="15"/>
    </location>
</feature>
<dbReference type="OrthoDB" id="6150713at2759"/>
<feature type="region of interest" description="Disordered" evidence="1">
    <location>
        <begin position="114"/>
        <end position="154"/>
    </location>
</feature>
<feature type="region of interest" description="Disordered" evidence="1">
    <location>
        <begin position="35"/>
        <end position="97"/>
    </location>
</feature>
<comment type="caution">
    <text evidence="3">The sequence shown here is derived from an EMBL/GenBank/DDBJ whole genome shotgun (WGS) entry which is preliminary data.</text>
</comment>
<accession>A0A210QEE1</accession>
<dbReference type="Proteomes" id="UP000242188">
    <property type="component" value="Unassembled WGS sequence"/>
</dbReference>
<name>A0A210QEE1_MIZYE</name>